<organism evidence="1 2">
    <name type="scientific">Bifidobacterium aemilianum</name>
    <dbReference type="NCBI Taxonomy" id="2493120"/>
    <lineage>
        <taxon>Bacteria</taxon>
        <taxon>Bacillati</taxon>
        <taxon>Actinomycetota</taxon>
        <taxon>Actinomycetes</taxon>
        <taxon>Bifidobacteriales</taxon>
        <taxon>Bifidobacteriaceae</taxon>
        <taxon>Bifidobacterium</taxon>
    </lineage>
</organism>
<evidence type="ECO:0000313" key="1">
    <source>
        <dbReference type="EMBL" id="RBP98197.1"/>
    </source>
</evidence>
<accession>A0A366KA34</accession>
<sequence length="99" mass="10951">MQDEIRLGLVLRVAYWAVDPYCKDLVTVGENTASNRDLVNACGRLTFIHSFCGGHEGAKLWKRVQCMQTMAGLDSTPVQTAQAVTGWVMKQSLLYAIMA</sequence>
<keyword evidence="2" id="KW-1185">Reference proteome</keyword>
<dbReference type="EMBL" id="PDCG01000002">
    <property type="protein sequence ID" value="RBP98197.1"/>
    <property type="molecule type" value="Genomic_DNA"/>
</dbReference>
<evidence type="ECO:0000313" key="2">
    <source>
        <dbReference type="Proteomes" id="UP000252530"/>
    </source>
</evidence>
<dbReference type="Proteomes" id="UP000252530">
    <property type="component" value="Unassembled WGS sequence"/>
</dbReference>
<protein>
    <recommendedName>
        <fullName evidence="3">Transposase</fullName>
    </recommendedName>
</protein>
<name>A0A366KA34_9BIFI</name>
<evidence type="ECO:0008006" key="3">
    <source>
        <dbReference type="Google" id="ProtNLM"/>
    </source>
</evidence>
<dbReference type="AlphaFoldDB" id="A0A366KA34"/>
<reference evidence="1 2" key="1">
    <citation type="submission" date="2017-10" db="EMBL/GenBank/DDBJ databases">
        <title>Bifidobacterium xylocopum sp. nov. and Bifidobacterium aemilianum sp. nov., from the carpenter bee (Xylocopa violacea) digestive tract.</title>
        <authorList>
            <person name="Alberoni D."/>
            <person name="Baffoni L."/>
            <person name="Di Gioia D."/>
            <person name="Gaggia F."/>
            <person name="Biavati B."/>
        </authorList>
    </citation>
    <scope>NUCLEOTIDE SEQUENCE [LARGE SCALE GENOMIC DNA]</scope>
    <source>
        <strain evidence="1 2">XV10</strain>
    </source>
</reference>
<proteinExistence type="predicted"/>
<comment type="caution">
    <text evidence="1">The sequence shown here is derived from an EMBL/GenBank/DDBJ whole genome shotgun (WGS) entry which is preliminary data.</text>
</comment>
<gene>
    <name evidence="1" type="ORF">CRD60_03395</name>
</gene>